<keyword evidence="7" id="KW-0175">Coiled coil</keyword>
<evidence type="ECO:0000313" key="8">
    <source>
        <dbReference type="Proteomes" id="UP001652661"/>
    </source>
</evidence>
<gene>
    <name evidence="9" type="primary">LOC121501872</name>
</gene>
<feature type="transmembrane region" description="Helical" evidence="6">
    <location>
        <begin position="264"/>
        <end position="285"/>
    </location>
</feature>
<dbReference type="Pfam" id="PF08395">
    <property type="entry name" value="7tm_7"/>
    <property type="match status" value="1"/>
</dbReference>
<evidence type="ECO:0000313" key="9">
    <source>
        <dbReference type="RefSeq" id="XP_041630327.1"/>
    </source>
</evidence>
<keyword evidence="3 6" id="KW-0812">Transmembrane</keyword>
<dbReference type="Proteomes" id="UP001652661">
    <property type="component" value="Chromosome 3R"/>
</dbReference>
<protein>
    <recommendedName>
        <fullName evidence="6">Gustatory receptor</fullName>
    </recommendedName>
</protein>
<sequence length="404" mass="46617">MNLNSDKTHRSMVKMLTITLVFFMTVFGLLANSYHPRSRQRFQFNKFYLAYAMLWTIAFSTVYGRQIYKEYSQGQINLKDATTLYSYMNITVAVINYVTQMMISHHVAKMMSRVPFFQTLKTLRLDSRSLYTSVSLALIKTMAFPLTLEVAFILQQRRTHPEISLIWTLYRLFPLVISNLLNNCYFGAMVVVKEMLKALNRQLEAQQQEVNLLQREDQLKLTTAYYRMQRFCSLADELDKLASRYKVIYFHAGKYLTPMALSMILSLICHLLGITVGFYSIYYSIADALIAGKAFDGLGTLINSVFLTISLSEITMLTHLCNNLLVATKRSVLLLQEIDLRHADCRYRQSVHAFTLLVAVTKFKIKPLGLYELDMQLISNVFSAVASFVLILVQADLSQRFRMH</sequence>
<comment type="function">
    <text evidence="6">Gustatory receptor which mediates acceptance or avoidance behavior, depending on its substrates.</text>
</comment>
<feature type="transmembrane region" description="Helical" evidence="6">
    <location>
        <begin position="377"/>
        <end position="397"/>
    </location>
</feature>
<keyword evidence="4 6" id="KW-1133">Transmembrane helix</keyword>
<feature type="transmembrane region" description="Helical" evidence="6">
    <location>
        <begin position="47"/>
        <end position="64"/>
    </location>
</feature>
<proteinExistence type="inferred from homology"/>
<keyword evidence="6 9" id="KW-0675">Receptor</keyword>
<name>A0ABM3C4C6_DROKI</name>
<evidence type="ECO:0000256" key="1">
    <source>
        <dbReference type="ARBA" id="ARBA00004651"/>
    </source>
</evidence>
<evidence type="ECO:0000256" key="5">
    <source>
        <dbReference type="ARBA" id="ARBA00023136"/>
    </source>
</evidence>
<dbReference type="InterPro" id="IPR013604">
    <property type="entry name" value="7TM_chemorcpt"/>
</dbReference>
<feature type="transmembrane region" description="Helical" evidence="6">
    <location>
        <begin position="172"/>
        <end position="192"/>
    </location>
</feature>
<feature type="coiled-coil region" evidence="7">
    <location>
        <begin position="189"/>
        <end position="216"/>
    </location>
</feature>
<evidence type="ECO:0000256" key="2">
    <source>
        <dbReference type="ARBA" id="ARBA00022475"/>
    </source>
</evidence>
<reference evidence="9" key="1">
    <citation type="submission" date="2025-08" db="UniProtKB">
        <authorList>
            <consortium name="RefSeq"/>
        </authorList>
    </citation>
    <scope>IDENTIFICATION</scope>
    <source>
        <strain evidence="9">14028-0561.14</strain>
        <tissue evidence="9">Whole fly</tissue>
    </source>
</reference>
<evidence type="ECO:0000256" key="7">
    <source>
        <dbReference type="SAM" id="Coils"/>
    </source>
</evidence>
<dbReference type="RefSeq" id="XP_041630327.1">
    <property type="nucleotide sequence ID" value="XM_041774393.2"/>
</dbReference>
<dbReference type="GeneID" id="121501872"/>
<feature type="transmembrane region" description="Helical" evidence="6">
    <location>
        <begin position="12"/>
        <end position="35"/>
    </location>
</feature>
<comment type="similarity">
    <text evidence="6">Belongs to the insect chemoreceptor superfamily. Gustatory receptor (GR) family.</text>
</comment>
<keyword evidence="6" id="KW-0807">Transducer</keyword>
<evidence type="ECO:0000256" key="4">
    <source>
        <dbReference type="ARBA" id="ARBA00022989"/>
    </source>
</evidence>
<keyword evidence="8" id="KW-1185">Reference proteome</keyword>
<evidence type="ECO:0000256" key="3">
    <source>
        <dbReference type="ARBA" id="ARBA00022692"/>
    </source>
</evidence>
<accession>A0ABM3C4C6</accession>
<comment type="subcellular location">
    <subcellularLocation>
        <location evidence="1 6">Cell membrane</location>
        <topology evidence="1 6">Multi-pass membrane protein</topology>
    </subcellularLocation>
</comment>
<evidence type="ECO:0000256" key="6">
    <source>
        <dbReference type="RuleBase" id="RU363108"/>
    </source>
</evidence>
<feature type="transmembrane region" description="Helical" evidence="6">
    <location>
        <begin position="129"/>
        <end position="152"/>
    </location>
</feature>
<organism evidence="8 9">
    <name type="scientific">Drosophila kikkawai</name>
    <name type="common">Fruit fly</name>
    <dbReference type="NCBI Taxonomy" id="30033"/>
    <lineage>
        <taxon>Eukaryota</taxon>
        <taxon>Metazoa</taxon>
        <taxon>Ecdysozoa</taxon>
        <taxon>Arthropoda</taxon>
        <taxon>Hexapoda</taxon>
        <taxon>Insecta</taxon>
        <taxon>Pterygota</taxon>
        <taxon>Neoptera</taxon>
        <taxon>Endopterygota</taxon>
        <taxon>Diptera</taxon>
        <taxon>Brachycera</taxon>
        <taxon>Muscomorpha</taxon>
        <taxon>Ephydroidea</taxon>
        <taxon>Drosophilidae</taxon>
        <taxon>Drosophila</taxon>
        <taxon>Sophophora</taxon>
    </lineage>
</organism>
<keyword evidence="2 6" id="KW-1003">Cell membrane</keyword>
<feature type="transmembrane region" description="Helical" evidence="6">
    <location>
        <begin position="84"/>
        <end position="108"/>
    </location>
</feature>
<keyword evidence="5 6" id="KW-0472">Membrane</keyword>